<evidence type="ECO:0000313" key="2">
    <source>
        <dbReference type="EMBL" id="KAL0951338.1"/>
    </source>
</evidence>
<evidence type="ECO:0000313" key="3">
    <source>
        <dbReference type="Proteomes" id="UP001556367"/>
    </source>
</evidence>
<reference evidence="3" key="1">
    <citation type="submission" date="2024-06" db="EMBL/GenBank/DDBJ databases">
        <title>Multi-omics analyses provide insights into the biosynthesis of the anticancer antibiotic pleurotin in Hohenbuehelia grisea.</title>
        <authorList>
            <person name="Weaver J.A."/>
            <person name="Alberti F."/>
        </authorList>
    </citation>
    <scope>NUCLEOTIDE SEQUENCE [LARGE SCALE GENOMIC DNA]</scope>
    <source>
        <strain evidence="3">T-177</strain>
    </source>
</reference>
<name>A0ABR3J734_9AGAR</name>
<dbReference type="Proteomes" id="UP001556367">
    <property type="component" value="Unassembled WGS sequence"/>
</dbReference>
<gene>
    <name evidence="2" type="ORF">HGRIS_008042</name>
</gene>
<comment type="caution">
    <text evidence="2">The sequence shown here is derived from an EMBL/GenBank/DDBJ whole genome shotgun (WGS) entry which is preliminary data.</text>
</comment>
<feature type="compositionally biased region" description="Polar residues" evidence="1">
    <location>
        <begin position="21"/>
        <end position="30"/>
    </location>
</feature>
<organism evidence="2 3">
    <name type="scientific">Hohenbuehelia grisea</name>
    <dbReference type="NCBI Taxonomy" id="104357"/>
    <lineage>
        <taxon>Eukaryota</taxon>
        <taxon>Fungi</taxon>
        <taxon>Dikarya</taxon>
        <taxon>Basidiomycota</taxon>
        <taxon>Agaricomycotina</taxon>
        <taxon>Agaricomycetes</taxon>
        <taxon>Agaricomycetidae</taxon>
        <taxon>Agaricales</taxon>
        <taxon>Pleurotineae</taxon>
        <taxon>Pleurotaceae</taxon>
        <taxon>Hohenbuehelia</taxon>
    </lineage>
</organism>
<accession>A0ABR3J734</accession>
<sequence>MPTQSSQRHTHAKAALPTIPRSRSSPNFTSTHRHLTAGSLPWLLSPRDGDKEDPFSLTGFFPSSMALGGTEEAWQEWVWLRTDKEHQPLGANGIEEDGAASDGLADALEPLPAEDDAYDPGLGLAGVEELMRKTIKEEDKLGLLSWGATVRNPFVDKGQEEHEDPVQDRLFSPYMNDEPEDHEALYLALSARRALFTHAELNAGQVDEEFEASPILPGYVSRMFSV</sequence>
<feature type="region of interest" description="Disordered" evidence="1">
    <location>
        <begin position="1"/>
        <end position="33"/>
    </location>
</feature>
<dbReference type="EMBL" id="JASNQZ010000011">
    <property type="protein sequence ID" value="KAL0951338.1"/>
    <property type="molecule type" value="Genomic_DNA"/>
</dbReference>
<protein>
    <submittedName>
        <fullName evidence="2">Uncharacterized protein</fullName>
    </submittedName>
</protein>
<keyword evidence="3" id="KW-1185">Reference proteome</keyword>
<proteinExistence type="predicted"/>
<evidence type="ECO:0000256" key="1">
    <source>
        <dbReference type="SAM" id="MobiDB-lite"/>
    </source>
</evidence>